<accession>A0A0B7C1Z1</accession>
<gene>
    <name evidence="1" type="primary">ORF221295</name>
</gene>
<dbReference type="AlphaFoldDB" id="A0A0B7C1Z1"/>
<dbReference type="EMBL" id="HACG01052578">
    <property type="protein sequence ID" value="CEK99449.1"/>
    <property type="molecule type" value="Transcribed_RNA"/>
</dbReference>
<evidence type="ECO:0000313" key="1">
    <source>
        <dbReference type="EMBL" id="CEK99449.1"/>
    </source>
</evidence>
<organism evidence="1">
    <name type="scientific">Arion vulgaris</name>
    <dbReference type="NCBI Taxonomy" id="1028688"/>
    <lineage>
        <taxon>Eukaryota</taxon>
        <taxon>Metazoa</taxon>
        <taxon>Spiralia</taxon>
        <taxon>Lophotrochozoa</taxon>
        <taxon>Mollusca</taxon>
        <taxon>Gastropoda</taxon>
        <taxon>Heterobranchia</taxon>
        <taxon>Euthyneura</taxon>
        <taxon>Panpulmonata</taxon>
        <taxon>Eupulmonata</taxon>
        <taxon>Stylommatophora</taxon>
        <taxon>Helicina</taxon>
        <taxon>Arionoidea</taxon>
        <taxon>Arionidae</taxon>
        <taxon>Arion</taxon>
    </lineage>
</organism>
<protein>
    <submittedName>
        <fullName evidence="1">Uncharacterized protein</fullName>
    </submittedName>
</protein>
<feature type="non-terminal residue" evidence="1">
    <location>
        <position position="57"/>
    </location>
</feature>
<sequence>MSDNAHLATPYLFMVLTARSHGRDIDVHDDSGVNDSIDDDVNDGSDDLSIYILFVFH</sequence>
<proteinExistence type="predicted"/>
<name>A0A0B7C1Z1_9EUPU</name>
<reference evidence="1" key="1">
    <citation type="submission" date="2014-12" db="EMBL/GenBank/DDBJ databases">
        <title>Insight into the proteome of Arion vulgaris.</title>
        <authorList>
            <person name="Aradska J."/>
            <person name="Bulat T."/>
            <person name="Smidak R."/>
            <person name="Sarate P."/>
            <person name="Gangsoo J."/>
            <person name="Sialana F."/>
            <person name="Bilban M."/>
            <person name="Lubec G."/>
        </authorList>
    </citation>
    <scope>NUCLEOTIDE SEQUENCE</scope>
    <source>
        <tissue evidence="1">Skin</tissue>
    </source>
</reference>